<dbReference type="GO" id="GO:0003677">
    <property type="term" value="F:DNA binding"/>
    <property type="evidence" value="ECO:0007669"/>
    <property type="project" value="UniProtKB-KW"/>
</dbReference>
<organism evidence="9 10">
    <name type="scientific">Lupinus luteus</name>
    <name type="common">European yellow lupine</name>
    <dbReference type="NCBI Taxonomy" id="3873"/>
    <lineage>
        <taxon>Eukaryota</taxon>
        <taxon>Viridiplantae</taxon>
        <taxon>Streptophyta</taxon>
        <taxon>Embryophyta</taxon>
        <taxon>Tracheophyta</taxon>
        <taxon>Spermatophyta</taxon>
        <taxon>Magnoliopsida</taxon>
        <taxon>eudicotyledons</taxon>
        <taxon>Gunneridae</taxon>
        <taxon>Pentapetalae</taxon>
        <taxon>rosids</taxon>
        <taxon>fabids</taxon>
        <taxon>Fabales</taxon>
        <taxon>Fabaceae</taxon>
        <taxon>Papilionoideae</taxon>
        <taxon>50 kb inversion clade</taxon>
        <taxon>genistoids sensu lato</taxon>
        <taxon>core genistoids</taxon>
        <taxon>Genisteae</taxon>
        <taxon>Lupinus</taxon>
    </lineage>
</organism>
<comment type="caution">
    <text evidence="9">The sequence shown here is derived from an EMBL/GenBank/DDBJ whole genome shotgun (WGS) entry which is preliminary data.</text>
</comment>
<evidence type="ECO:0000259" key="8">
    <source>
        <dbReference type="PROSITE" id="PS51032"/>
    </source>
</evidence>
<feature type="region of interest" description="Disordered" evidence="7">
    <location>
        <begin position="27"/>
        <end position="55"/>
    </location>
</feature>
<dbReference type="Gene3D" id="3.30.730.10">
    <property type="entry name" value="AP2/ERF domain"/>
    <property type="match status" value="1"/>
</dbReference>
<evidence type="ECO:0000256" key="2">
    <source>
        <dbReference type="ARBA" id="ARBA00022745"/>
    </source>
</evidence>
<keyword evidence="5" id="KW-0804">Transcription</keyword>
<dbReference type="Pfam" id="PF00847">
    <property type="entry name" value="AP2"/>
    <property type="match status" value="1"/>
</dbReference>
<reference evidence="9 10" key="1">
    <citation type="submission" date="2024-03" db="EMBL/GenBank/DDBJ databases">
        <authorList>
            <person name="Martinez-Hernandez J."/>
        </authorList>
    </citation>
    <scope>NUCLEOTIDE SEQUENCE [LARGE SCALE GENOMIC DNA]</scope>
</reference>
<dbReference type="AlphaFoldDB" id="A0AAV1WR96"/>
<dbReference type="PANTHER" id="PTHR31677:SF146">
    <property type="entry name" value="ETHYLENE-RESPONSIVE TRANSCRIPTION FACTOR ESR2"/>
    <property type="match status" value="1"/>
</dbReference>
<evidence type="ECO:0000256" key="7">
    <source>
        <dbReference type="SAM" id="MobiDB-lite"/>
    </source>
</evidence>
<name>A0AAV1WR96_LUPLU</name>
<dbReference type="InterPro" id="IPR036955">
    <property type="entry name" value="AP2/ERF_dom_sf"/>
</dbReference>
<protein>
    <recommendedName>
        <fullName evidence="8">AP2/ERF domain-containing protein</fullName>
    </recommendedName>
</protein>
<keyword evidence="3" id="KW-0805">Transcription regulation</keyword>
<evidence type="ECO:0000313" key="9">
    <source>
        <dbReference type="EMBL" id="CAL0311874.1"/>
    </source>
</evidence>
<dbReference type="GO" id="GO:0003700">
    <property type="term" value="F:DNA-binding transcription factor activity"/>
    <property type="evidence" value="ECO:0007669"/>
    <property type="project" value="InterPro"/>
</dbReference>
<dbReference type="GO" id="GO:0005634">
    <property type="term" value="C:nucleus"/>
    <property type="evidence" value="ECO:0007669"/>
    <property type="project" value="UniProtKB-SubCell"/>
</dbReference>
<comment type="subcellular location">
    <subcellularLocation>
        <location evidence="1">Nucleus</location>
    </subcellularLocation>
</comment>
<dbReference type="EMBL" id="CAXHTB010000009">
    <property type="protein sequence ID" value="CAL0311874.1"/>
    <property type="molecule type" value="Genomic_DNA"/>
</dbReference>
<dbReference type="Proteomes" id="UP001497480">
    <property type="component" value="Unassembled WGS sequence"/>
</dbReference>
<keyword evidence="6" id="KW-0539">Nucleus</keyword>
<keyword evidence="2" id="KW-0936">Ethylene signaling pathway</keyword>
<dbReference type="PROSITE" id="PS51032">
    <property type="entry name" value="AP2_ERF"/>
    <property type="match status" value="1"/>
</dbReference>
<accession>A0AAV1WR96</accession>
<dbReference type="InterPro" id="IPR001471">
    <property type="entry name" value="AP2/ERF_dom"/>
</dbReference>
<dbReference type="FunFam" id="3.30.730.10:FF:000001">
    <property type="entry name" value="Ethylene-responsive transcription factor 2"/>
    <property type="match status" value="1"/>
</dbReference>
<sequence length="343" mass="38317">MEEALRVLNGMPPIAEPNLQDTVITTDHHRGKKSSASNKRALRENGSSAAASTGGALRYRGVRRRPWGRYAAEIRDPQSKERRWLGTFDTAEEAACAYDCAARAMRGLKARTNFVYPTSPPSPATEFCHFTLPKHTHPHQQQHLNKISPFSATHHHQDPSSSLNMLLFRDFLNSSSAHHFHNYNNNVSSSSTPSVNCYANSVSVNANNITCCAFENSYGNKTNAEVGDENKDLEFYDSGLLEEVVHRFLPKTRAKKCETQQKIPETNICNPVCSDNVFLSSAQCYEEMKSEFPRNNGFGGVASFDYHQGYPMQQFGTYDNGFNVNAVQAVPPIGNEQLLWFGK</sequence>
<feature type="domain" description="AP2/ERF" evidence="8">
    <location>
        <begin position="58"/>
        <end position="115"/>
    </location>
</feature>
<gene>
    <name evidence="9" type="ORF">LLUT_LOCUS12934</name>
</gene>
<evidence type="ECO:0000256" key="5">
    <source>
        <dbReference type="ARBA" id="ARBA00023163"/>
    </source>
</evidence>
<dbReference type="SUPFAM" id="SSF54171">
    <property type="entry name" value="DNA-binding domain"/>
    <property type="match status" value="1"/>
</dbReference>
<dbReference type="PANTHER" id="PTHR31677">
    <property type="entry name" value="AP2 DOMAIN CLASS TRANSCRIPTION FACTOR"/>
    <property type="match status" value="1"/>
</dbReference>
<dbReference type="CDD" id="cd00018">
    <property type="entry name" value="AP2"/>
    <property type="match status" value="1"/>
</dbReference>
<evidence type="ECO:0000256" key="4">
    <source>
        <dbReference type="ARBA" id="ARBA00023125"/>
    </source>
</evidence>
<keyword evidence="10" id="KW-1185">Reference proteome</keyword>
<dbReference type="SMART" id="SM00380">
    <property type="entry name" value="AP2"/>
    <property type="match status" value="1"/>
</dbReference>
<evidence type="ECO:0000256" key="6">
    <source>
        <dbReference type="ARBA" id="ARBA00023242"/>
    </source>
</evidence>
<evidence type="ECO:0000313" key="10">
    <source>
        <dbReference type="Proteomes" id="UP001497480"/>
    </source>
</evidence>
<dbReference type="InterPro" id="IPR016177">
    <property type="entry name" value="DNA-bd_dom_sf"/>
</dbReference>
<evidence type="ECO:0000256" key="1">
    <source>
        <dbReference type="ARBA" id="ARBA00004123"/>
    </source>
</evidence>
<evidence type="ECO:0000256" key="3">
    <source>
        <dbReference type="ARBA" id="ARBA00023015"/>
    </source>
</evidence>
<keyword evidence="4" id="KW-0238">DNA-binding</keyword>
<dbReference type="GO" id="GO:0009873">
    <property type="term" value="P:ethylene-activated signaling pathway"/>
    <property type="evidence" value="ECO:0007669"/>
    <property type="project" value="UniProtKB-KW"/>
</dbReference>
<dbReference type="PRINTS" id="PR00367">
    <property type="entry name" value="ETHRSPELEMNT"/>
</dbReference>
<feature type="compositionally biased region" description="Low complexity" evidence="7">
    <location>
        <begin position="46"/>
        <end position="55"/>
    </location>
</feature>
<proteinExistence type="predicted"/>